<keyword evidence="2" id="KW-1185">Reference proteome</keyword>
<dbReference type="Proteomes" id="UP001211894">
    <property type="component" value="Unassembled WGS sequence"/>
</dbReference>
<name>A0ABT4X4Y0_9BACI</name>
<sequence length="259" mass="29596">MSKFFKKFVFLVITVMISLIILVTQSSLYNQVHVIDDKELVMTKATESIPVKITLENSIWGGIEVEDEFHLQNIVSLFDQIIENGKATKSLHAKKIQFKGNIFYSNGSKRRFIISDTLTVDERVYNSEQIKPIISALKSNLLELYYTPTKIGSLVEKSIYVTTILDNKKVKKINKKALSHYIKSSSVISDYQEIVNFLSNEKRALAFINIYLKDHKREGIISIAVYSKFFIVQYLGDDKGNVVYMKGSLKDVMWGGIKS</sequence>
<dbReference type="RefSeq" id="WP_271340286.1">
    <property type="nucleotide sequence ID" value="NZ_JAQKAB010000004.1"/>
</dbReference>
<dbReference type="EMBL" id="JAQKAB010000004">
    <property type="protein sequence ID" value="MDA7026422.1"/>
    <property type="molecule type" value="Genomic_DNA"/>
</dbReference>
<evidence type="ECO:0000313" key="1">
    <source>
        <dbReference type="EMBL" id="MDA7026422.1"/>
    </source>
</evidence>
<comment type="caution">
    <text evidence="1">The sequence shown here is derived from an EMBL/GenBank/DDBJ whole genome shotgun (WGS) entry which is preliminary data.</text>
</comment>
<proteinExistence type="predicted"/>
<organism evidence="1 2">
    <name type="scientific">Bacillus changyiensis</name>
    <dbReference type="NCBI Taxonomy" id="3004103"/>
    <lineage>
        <taxon>Bacteria</taxon>
        <taxon>Bacillati</taxon>
        <taxon>Bacillota</taxon>
        <taxon>Bacilli</taxon>
        <taxon>Bacillales</taxon>
        <taxon>Bacillaceae</taxon>
        <taxon>Bacillus</taxon>
    </lineage>
</organism>
<dbReference type="InterPro" id="IPR025031">
    <property type="entry name" value="DUF3919"/>
</dbReference>
<evidence type="ECO:0000313" key="2">
    <source>
        <dbReference type="Proteomes" id="UP001211894"/>
    </source>
</evidence>
<reference evidence="1 2" key="1">
    <citation type="submission" date="2023-01" db="EMBL/GenBank/DDBJ databases">
        <title>Bacillus changyiensis sp. nov., isolated from a coastal deposit.</title>
        <authorList>
            <person name="Xiao G."/>
            <person name="Lai Q."/>
            <person name="Hu Z."/>
            <person name="Shao Z."/>
        </authorList>
    </citation>
    <scope>NUCLEOTIDE SEQUENCE [LARGE SCALE GENOMIC DNA]</scope>
    <source>
        <strain evidence="1 2">CLL-7-23</strain>
    </source>
</reference>
<dbReference type="Pfam" id="PF13057">
    <property type="entry name" value="DUF3919"/>
    <property type="match status" value="1"/>
</dbReference>
<accession>A0ABT4X4Y0</accession>
<protein>
    <submittedName>
        <fullName evidence="1">DUF3919 family protein</fullName>
    </submittedName>
</protein>
<gene>
    <name evidence="1" type="ORF">PJ311_07295</name>
</gene>